<proteinExistence type="predicted"/>
<name>A0A4D6LAQ0_VIGUN</name>
<dbReference type="Proteomes" id="UP000501690">
    <property type="component" value="Linkage Group LG3"/>
</dbReference>
<gene>
    <name evidence="1" type="ORF">DEO72_LG3g137</name>
</gene>
<organism evidence="1 2">
    <name type="scientific">Vigna unguiculata</name>
    <name type="common">Cowpea</name>
    <dbReference type="NCBI Taxonomy" id="3917"/>
    <lineage>
        <taxon>Eukaryota</taxon>
        <taxon>Viridiplantae</taxon>
        <taxon>Streptophyta</taxon>
        <taxon>Embryophyta</taxon>
        <taxon>Tracheophyta</taxon>
        <taxon>Spermatophyta</taxon>
        <taxon>Magnoliopsida</taxon>
        <taxon>eudicotyledons</taxon>
        <taxon>Gunneridae</taxon>
        <taxon>Pentapetalae</taxon>
        <taxon>rosids</taxon>
        <taxon>fabids</taxon>
        <taxon>Fabales</taxon>
        <taxon>Fabaceae</taxon>
        <taxon>Papilionoideae</taxon>
        <taxon>50 kb inversion clade</taxon>
        <taxon>NPAAA clade</taxon>
        <taxon>indigoferoid/millettioid clade</taxon>
        <taxon>Phaseoleae</taxon>
        <taxon>Vigna</taxon>
    </lineage>
</organism>
<keyword evidence="2" id="KW-1185">Reference proteome</keyword>
<reference evidence="1 2" key="1">
    <citation type="submission" date="2019-04" db="EMBL/GenBank/DDBJ databases">
        <title>An improved genome assembly and genetic linkage map for asparagus bean, Vigna unguiculata ssp. sesquipedialis.</title>
        <authorList>
            <person name="Xia Q."/>
            <person name="Zhang R."/>
            <person name="Dong Y."/>
        </authorList>
    </citation>
    <scope>NUCLEOTIDE SEQUENCE [LARGE SCALE GENOMIC DNA]</scope>
    <source>
        <tissue evidence="1">Leaf</tissue>
    </source>
</reference>
<dbReference type="EMBL" id="CP039347">
    <property type="protein sequence ID" value="QCD85618.1"/>
    <property type="molecule type" value="Genomic_DNA"/>
</dbReference>
<sequence length="145" mass="15485">MVARRTRSGSGGSAQLLHGAATVVVGRRRRRSCGDAVQATKQWPGASEVCGMVGAVRQRCAGQWRRAALVVEKGRCGAVQATKCWSGASEVCGMVGAVRRRCGGQWELCGTVALVVGEDEGWPEMVKLAEKSEKRSLHNEEIGVF</sequence>
<dbReference type="AlphaFoldDB" id="A0A4D6LAQ0"/>
<evidence type="ECO:0000313" key="2">
    <source>
        <dbReference type="Proteomes" id="UP000501690"/>
    </source>
</evidence>
<evidence type="ECO:0000313" key="1">
    <source>
        <dbReference type="EMBL" id="QCD85618.1"/>
    </source>
</evidence>
<protein>
    <submittedName>
        <fullName evidence="1">Uncharacterized protein</fullName>
    </submittedName>
</protein>
<accession>A0A4D6LAQ0</accession>